<evidence type="ECO:0000313" key="1">
    <source>
        <dbReference type="EMBL" id="TMR26387.1"/>
    </source>
</evidence>
<dbReference type="Pfam" id="PF26421">
    <property type="entry name" value="Avidin_like"/>
    <property type="match status" value="1"/>
</dbReference>
<dbReference type="AlphaFoldDB" id="A0A5S4G011"/>
<proteinExistence type="predicted"/>
<dbReference type="OrthoDB" id="5684515at2"/>
<gene>
    <name evidence="1" type="ORF">ETD85_42775</name>
</gene>
<accession>A0A5S4G011</accession>
<dbReference type="Proteomes" id="UP000306628">
    <property type="component" value="Unassembled WGS sequence"/>
</dbReference>
<protein>
    <recommendedName>
        <fullName evidence="3">DUF3224 domain-containing protein</fullName>
    </recommendedName>
</protein>
<name>A0A5S4G011_9ACTN</name>
<keyword evidence="2" id="KW-1185">Reference proteome</keyword>
<organism evidence="1 2">
    <name type="scientific">Nonomuraea zeae</name>
    <dbReference type="NCBI Taxonomy" id="1642303"/>
    <lineage>
        <taxon>Bacteria</taxon>
        <taxon>Bacillati</taxon>
        <taxon>Actinomycetota</taxon>
        <taxon>Actinomycetes</taxon>
        <taxon>Streptosporangiales</taxon>
        <taxon>Streptosporangiaceae</taxon>
        <taxon>Nonomuraea</taxon>
    </lineage>
</organism>
<comment type="caution">
    <text evidence="1">The sequence shown here is derived from an EMBL/GenBank/DDBJ whole genome shotgun (WGS) entry which is preliminary data.</text>
</comment>
<dbReference type="EMBL" id="VCKX01000200">
    <property type="protein sequence ID" value="TMR26387.1"/>
    <property type="molecule type" value="Genomic_DNA"/>
</dbReference>
<evidence type="ECO:0008006" key="3">
    <source>
        <dbReference type="Google" id="ProtNLM"/>
    </source>
</evidence>
<reference evidence="1 2" key="1">
    <citation type="submission" date="2019-05" db="EMBL/GenBank/DDBJ databases">
        <title>Draft genome sequence of Nonomuraea zeae DSM 100528.</title>
        <authorList>
            <person name="Saricaoglu S."/>
            <person name="Isik K."/>
        </authorList>
    </citation>
    <scope>NUCLEOTIDE SEQUENCE [LARGE SCALE GENOMIC DNA]</scope>
    <source>
        <strain evidence="1 2">DSM 100528</strain>
    </source>
</reference>
<evidence type="ECO:0000313" key="2">
    <source>
        <dbReference type="Proteomes" id="UP000306628"/>
    </source>
</evidence>
<sequence>MVSSTASTVNQDSPTEFQYWEADEVVWGTYTGDTVTHGRFVGTRDGAQVTINYAHALKAGGKAGGKSSSRIEAGDDGRLRLVEEFSFDGDDTVHVSVCTEVA</sequence>
<dbReference type="InterPro" id="IPR058595">
    <property type="entry name" value="Avidin-like"/>
</dbReference>